<name>A0AA39XCT5_9PEZI</name>
<comment type="caution">
    <text evidence="1">The sequence shown here is derived from an EMBL/GenBank/DDBJ whole genome shotgun (WGS) entry which is preliminary data.</text>
</comment>
<keyword evidence="2" id="KW-1185">Reference proteome</keyword>
<dbReference type="EMBL" id="JAULSU010000001">
    <property type="protein sequence ID" value="KAK0631574.1"/>
    <property type="molecule type" value="Genomic_DNA"/>
</dbReference>
<dbReference type="AlphaFoldDB" id="A0AA39XCT5"/>
<proteinExistence type="predicted"/>
<reference evidence="1" key="1">
    <citation type="submission" date="2023-06" db="EMBL/GenBank/DDBJ databases">
        <title>Genome-scale phylogeny and comparative genomics of the fungal order Sordariales.</title>
        <authorList>
            <consortium name="Lawrence Berkeley National Laboratory"/>
            <person name="Hensen N."/>
            <person name="Bonometti L."/>
            <person name="Westerberg I."/>
            <person name="Brannstrom I.O."/>
            <person name="Guillou S."/>
            <person name="Cros-Aarteil S."/>
            <person name="Calhoun S."/>
            <person name="Haridas S."/>
            <person name="Kuo A."/>
            <person name="Mondo S."/>
            <person name="Pangilinan J."/>
            <person name="Riley R."/>
            <person name="Labutti K."/>
            <person name="Andreopoulos B."/>
            <person name="Lipzen A."/>
            <person name="Chen C."/>
            <person name="Yanf M."/>
            <person name="Daum C."/>
            <person name="Ng V."/>
            <person name="Clum A."/>
            <person name="Steindorff A."/>
            <person name="Ohm R."/>
            <person name="Martin F."/>
            <person name="Silar P."/>
            <person name="Natvig D."/>
            <person name="Lalanne C."/>
            <person name="Gautier V."/>
            <person name="Ament-Velasquez S.L."/>
            <person name="Kruys A."/>
            <person name="Hutchinson M.I."/>
            <person name="Powell A.J."/>
            <person name="Barry K."/>
            <person name="Miller A.N."/>
            <person name="Grigoriev I.V."/>
            <person name="Debuchy R."/>
            <person name="Gladieux P."/>
            <person name="Thoren M.H."/>
            <person name="Johannesson H."/>
        </authorList>
    </citation>
    <scope>NUCLEOTIDE SEQUENCE</scope>
    <source>
        <strain evidence="1">CBS 606.72</strain>
    </source>
</reference>
<protein>
    <submittedName>
        <fullName evidence="1">Uncharacterized protein</fullName>
    </submittedName>
</protein>
<gene>
    <name evidence="1" type="ORF">B0T14DRAFT_597200</name>
</gene>
<accession>A0AA39XCT5</accession>
<organism evidence="1 2">
    <name type="scientific">Immersiella caudata</name>
    <dbReference type="NCBI Taxonomy" id="314043"/>
    <lineage>
        <taxon>Eukaryota</taxon>
        <taxon>Fungi</taxon>
        <taxon>Dikarya</taxon>
        <taxon>Ascomycota</taxon>
        <taxon>Pezizomycotina</taxon>
        <taxon>Sordariomycetes</taxon>
        <taxon>Sordariomycetidae</taxon>
        <taxon>Sordariales</taxon>
        <taxon>Lasiosphaeriaceae</taxon>
        <taxon>Immersiella</taxon>
    </lineage>
</organism>
<sequence>MDALPEPDVIAGAFDTLRVQSQRIANVGAVQNQQNILAVVQALGQQIHDLGQQIHDLGQQTHHRIDGMQQQMNQRFDTLENRQNNFEIAAVNARLFHADGAAILQRPVDIRNGGDIPDFPLTHPQLYTIDDATADAILPALGIHLAPNTPLAVKRESIARKWILK</sequence>
<evidence type="ECO:0000313" key="1">
    <source>
        <dbReference type="EMBL" id="KAK0631574.1"/>
    </source>
</evidence>
<evidence type="ECO:0000313" key="2">
    <source>
        <dbReference type="Proteomes" id="UP001175000"/>
    </source>
</evidence>
<dbReference type="Proteomes" id="UP001175000">
    <property type="component" value="Unassembled WGS sequence"/>
</dbReference>